<dbReference type="STRING" id="1178515.SY83_12455"/>
<evidence type="ECO:0000256" key="3">
    <source>
        <dbReference type="ARBA" id="ARBA00022475"/>
    </source>
</evidence>
<feature type="transmembrane region" description="Helical" evidence="7">
    <location>
        <begin position="135"/>
        <end position="155"/>
    </location>
</feature>
<evidence type="ECO:0000313" key="11">
    <source>
        <dbReference type="Proteomes" id="UP000076927"/>
    </source>
</evidence>
<feature type="compositionally biased region" description="Polar residues" evidence="8">
    <location>
        <begin position="26"/>
        <end position="35"/>
    </location>
</feature>
<dbReference type="Pfam" id="PF00528">
    <property type="entry name" value="BPD_transp_1"/>
    <property type="match status" value="1"/>
</dbReference>
<accession>A0A172TIS1</accession>
<dbReference type="OrthoDB" id="9804353at2"/>
<keyword evidence="5 7" id="KW-1133">Transmembrane helix</keyword>
<keyword evidence="4 7" id="KW-0812">Transmembrane</keyword>
<dbReference type="Proteomes" id="UP000076927">
    <property type="component" value="Chromosome"/>
</dbReference>
<dbReference type="GO" id="GO:0042918">
    <property type="term" value="P:alkanesulfonate transmembrane transport"/>
    <property type="evidence" value="ECO:0007669"/>
    <property type="project" value="UniProtKB-ARBA"/>
</dbReference>
<feature type="transmembrane region" description="Helical" evidence="7">
    <location>
        <begin position="205"/>
        <end position="231"/>
    </location>
</feature>
<dbReference type="GO" id="GO:0005886">
    <property type="term" value="C:plasma membrane"/>
    <property type="evidence" value="ECO:0007669"/>
    <property type="project" value="UniProtKB-SubCell"/>
</dbReference>
<reference evidence="10 11" key="1">
    <citation type="submission" date="2015-01" db="EMBL/GenBank/DDBJ databases">
        <title>Paenibacillus swuensis/DY6/whole genome sequencing.</title>
        <authorList>
            <person name="Kim M.K."/>
            <person name="Srinivasan S."/>
            <person name="Lee J.-J."/>
        </authorList>
    </citation>
    <scope>NUCLEOTIDE SEQUENCE [LARGE SCALE GENOMIC DNA]</scope>
    <source>
        <strain evidence="10 11">DY6</strain>
    </source>
</reference>
<gene>
    <name evidence="10" type="ORF">SY83_12455</name>
</gene>
<sequence length="291" mass="32076">MAIPSDKLTPPVISPAAKPVPARQPSGRTNQGSSHRSNRKWAVALKGLLLPLTLLLLWQTASSRGWLSPTMLPSPILIAKEFWQLIITGELWLHLRVSVVRAALGFLLGGSLGLAFGLAVGLFRRAEHVFDPSIQMLRTIPHLAITPLFILWFGFGELSKVLLISLGAFFPLYVNTFLGVRSVDSKLFDVAKVLEFNRWKQLTKLVLPAALPNVLLGLRLSIGIAWLGLVVAELMGSSEGIGYMITDARQFSRTAVVFVGIMLFAVVGKLADSFVRLLENRLLRWRDSYKG</sequence>
<evidence type="ECO:0000313" key="10">
    <source>
        <dbReference type="EMBL" id="ANE46955.1"/>
    </source>
</evidence>
<keyword evidence="3" id="KW-1003">Cell membrane</keyword>
<dbReference type="CDD" id="cd06261">
    <property type="entry name" value="TM_PBP2"/>
    <property type="match status" value="1"/>
</dbReference>
<evidence type="ECO:0000256" key="1">
    <source>
        <dbReference type="ARBA" id="ARBA00004651"/>
    </source>
</evidence>
<feature type="transmembrane region" description="Helical" evidence="7">
    <location>
        <begin position="41"/>
        <end position="61"/>
    </location>
</feature>
<keyword evidence="11" id="KW-1185">Reference proteome</keyword>
<evidence type="ECO:0000256" key="2">
    <source>
        <dbReference type="ARBA" id="ARBA00022448"/>
    </source>
</evidence>
<protein>
    <submittedName>
        <fullName evidence="10">ABC transporter permease</fullName>
    </submittedName>
</protein>
<dbReference type="EMBL" id="CP011388">
    <property type="protein sequence ID" value="ANE46955.1"/>
    <property type="molecule type" value="Genomic_DNA"/>
</dbReference>
<comment type="subcellular location">
    <subcellularLocation>
        <location evidence="1 7">Cell membrane</location>
        <topology evidence="1 7">Multi-pass membrane protein</topology>
    </subcellularLocation>
</comment>
<dbReference type="KEGG" id="pswu:SY83_12455"/>
<feature type="transmembrane region" description="Helical" evidence="7">
    <location>
        <begin position="251"/>
        <end position="271"/>
    </location>
</feature>
<evidence type="ECO:0000256" key="4">
    <source>
        <dbReference type="ARBA" id="ARBA00022692"/>
    </source>
</evidence>
<dbReference type="Gene3D" id="1.10.3720.10">
    <property type="entry name" value="MetI-like"/>
    <property type="match status" value="1"/>
</dbReference>
<feature type="transmembrane region" description="Helical" evidence="7">
    <location>
        <begin position="161"/>
        <end position="184"/>
    </location>
</feature>
<evidence type="ECO:0000256" key="8">
    <source>
        <dbReference type="SAM" id="MobiDB-lite"/>
    </source>
</evidence>
<dbReference type="PANTHER" id="PTHR30151:SF38">
    <property type="entry name" value="ALIPHATIC SULFONATES TRANSPORT PERMEASE PROTEIN SSUC-RELATED"/>
    <property type="match status" value="1"/>
</dbReference>
<dbReference type="InterPro" id="IPR035906">
    <property type="entry name" value="MetI-like_sf"/>
</dbReference>
<dbReference type="SUPFAM" id="SSF161098">
    <property type="entry name" value="MetI-like"/>
    <property type="match status" value="1"/>
</dbReference>
<dbReference type="InterPro" id="IPR000515">
    <property type="entry name" value="MetI-like"/>
</dbReference>
<proteinExistence type="inferred from homology"/>
<evidence type="ECO:0000259" key="9">
    <source>
        <dbReference type="PROSITE" id="PS50928"/>
    </source>
</evidence>
<dbReference type="PANTHER" id="PTHR30151">
    <property type="entry name" value="ALKANE SULFONATE ABC TRANSPORTER-RELATED, MEMBRANE SUBUNIT"/>
    <property type="match status" value="1"/>
</dbReference>
<organism evidence="10 11">
    <name type="scientific">Paenibacillus swuensis</name>
    <dbReference type="NCBI Taxonomy" id="1178515"/>
    <lineage>
        <taxon>Bacteria</taxon>
        <taxon>Bacillati</taxon>
        <taxon>Bacillota</taxon>
        <taxon>Bacilli</taxon>
        <taxon>Bacillales</taxon>
        <taxon>Paenibacillaceae</taxon>
        <taxon>Paenibacillus</taxon>
    </lineage>
</organism>
<feature type="domain" description="ABC transmembrane type-1" evidence="9">
    <location>
        <begin position="95"/>
        <end position="275"/>
    </location>
</feature>
<dbReference type="AlphaFoldDB" id="A0A172TIS1"/>
<name>A0A172TIS1_9BACL</name>
<comment type="similarity">
    <text evidence="7">Belongs to the binding-protein-dependent transport system permease family.</text>
</comment>
<evidence type="ECO:0000256" key="7">
    <source>
        <dbReference type="RuleBase" id="RU363032"/>
    </source>
</evidence>
<feature type="region of interest" description="Disordered" evidence="8">
    <location>
        <begin position="1"/>
        <end position="38"/>
    </location>
</feature>
<evidence type="ECO:0000256" key="6">
    <source>
        <dbReference type="ARBA" id="ARBA00023136"/>
    </source>
</evidence>
<dbReference type="PATRIC" id="fig|1178515.4.peg.2491"/>
<dbReference type="RefSeq" id="WP_068606933.1">
    <property type="nucleotide sequence ID" value="NZ_CP011388.1"/>
</dbReference>
<feature type="transmembrane region" description="Helical" evidence="7">
    <location>
        <begin position="102"/>
        <end position="123"/>
    </location>
</feature>
<dbReference type="FunFam" id="1.10.3720.10:FF:000003">
    <property type="entry name" value="Aliphatic sulfonate ABC transporter permease"/>
    <property type="match status" value="1"/>
</dbReference>
<keyword evidence="2 7" id="KW-0813">Transport</keyword>
<keyword evidence="6 7" id="KW-0472">Membrane</keyword>
<dbReference type="PROSITE" id="PS50928">
    <property type="entry name" value="ABC_TM1"/>
    <property type="match status" value="1"/>
</dbReference>
<evidence type="ECO:0000256" key="5">
    <source>
        <dbReference type="ARBA" id="ARBA00022989"/>
    </source>
</evidence>